<evidence type="ECO:0000313" key="3">
    <source>
        <dbReference type="Proteomes" id="UP000799440"/>
    </source>
</evidence>
<reference evidence="2" key="1">
    <citation type="journal article" date="2020" name="Stud. Mycol.">
        <title>101 Dothideomycetes genomes: a test case for predicting lifestyles and emergence of pathogens.</title>
        <authorList>
            <person name="Haridas S."/>
            <person name="Albert R."/>
            <person name="Binder M."/>
            <person name="Bloem J."/>
            <person name="Labutti K."/>
            <person name="Salamov A."/>
            <person name="Andreopoulos B."/>
            <person name="Baker S."/>
            <person name="Barry K."/>
            <person name="Bills G."/>
            <person name="Bluhm B."/>
            <person name="Cannon C."/>
            <person name="Castanera R."/>
            <person name="Culley D."/>
            <person name="Daum C."/>
            <person name="Ezra D."/>
            <person name="Gonzalez J."/>
            <person name="Henrissat B."/>
            <person name="Kuo A."/>
            <person name="Liang C."/>
            <person name="Lipzen A."/>
            <person name="Lutzoni F."/>
            <person name="Magnuson J."/>
            <person name="Mondo S."/>
            <person name="Nolan M."/>
            <person name="Ohm R."/>
            <person name="Pangilinan J."/>
            <person name="Park H.-J."/>
            <person name="Ramirez L."/>
            <person name="Alfaro M."/>
            <person name="Sun H."/>
            <person name="Tritt A."/>
            <person name="Yoshinaga Y."/>
            <person name="Zwiers L.-H."/>
            <person name="Turgeon B."/>
            <person name="Goodwin S."/>
            <person name="Spatafora J."/>
            <person name="Crous P."/>
            <person name="Grigoriev I."/>
        </authorList>
    </citation>
    <scope>NUCLEOTIDE SEQUENCE</scope>
    <source>
        <strain evidence="2">CBS 119925</strain>
    </source>
</reference>
<keyword evidence="3" id="KW-1185">Reference proteome</keyword>
<feature type="region of interest" description="Disordered" evidence="1">
    <location>
        <begin position="190"/>
        <end position="210"/>
    </location>
</feature>
<feature type="compositionally biased region" description="Polar residues" evidence="1">
    <location>
        <begin position="190"/>
        <end position="200"/>
    </location>
</feature>
<evidence type="ECO:0000313" key="2">
    <source>
        <dbReference type="EMBL" id="KAF2751216.1"/>
    </source>
</evidence>
<proteinExistence type="predicted"/>
<dbReference type="AlphaFoldDB" id="A0A6A6VN85"/>
<gene>
    <name evidence="2" type="ORF">M011DRAFT_105173</name>
</gene>
<organism evidence="2 3">
    <name type="scientific">Sporormia fimetaria CBS 119925</name>
    <dbReference type="NCBI Taxonomy" id="1340428"/>
    <lineage>
        <taxon>Eukaryota</taxon>
        <taxon>Fungi</taxon>
        <taxon>Dikarya</taxon>
        <taxon>Ascomycota</taxon>
        <taxon>Pezizomycotina</taxon>
        <taxon>Dothideomycetes</taxon>
        <taxon>Pleosporomycetidae</taxon>
        <taxon>Pleosporales</taxon>
        <taxon>Sporormiaceae</taxon>
        <taxon>Sporormia</taxon>
    </lineage>
</organism>
<name>A0A6A6VN85_9PLEO</name>
<evidence type="ECO:0000256" key="1">
    <source>
        <dbReference type="SAM" id="MobiDB-lite"/>
    </source>
</evidence>
<accession>A0A6A6VN85</accession>
<dbReference type="EMBL" id="MU006562">
    <property type="protein sequence ID" value="KAF2751216.1"/>
    <property type="molecule type" value="Genomic_DNA"/>
</dbReference>
<sequence>MDRAYLGGSSLWNNIEHLAVRGQSQAGNERCESTQSRTSESIVLQHTLPSHPPSPPLPRKPFRHRDNLHFVSDINTQSPLSIHAGKRGNRKFHGSNTFHIVRLVRPDQFHLAEFPLWGVEGRGSLVKVPWEMFTIPLHPKIHQLWAHSHDYVCGALSLRFREEERPLQKCQKNIIESLCVSNARASPTFEFSSSHTTHPRGNSIKEYRCD</sequence>
<protein>
    <submittedName>
        <fullName evidence="2">Uncharacterized protein</fullName>
    </submittedName>
</protein>
<dbReference type="Proteomes" id="UP000799440">
    <property type="component" value="Unassembled WGS sequence"/>
</dbReference>